<dbReference type="GO" id="GO:0005615">
    <property type="term" value="C:extracellular space"/>
    <property type="evidence" value="ECO:0000318"/>
    <property type="project" value="GO_Central"/>
</dbReference>
<evidence type="ECO:0000256" key="2">
    <source>
        <dbReference type="ARBA" id="ARBA00023157"/>
    </source>
</evidence>
<evidence type="ECO:0000256" key="3">
    <source>
        <dbReference type="SAM" id="SignalP"/>
    </source>
</evidence>
<protein>
    <submittedName>
        <fullName evidence="6">Pancreatic secretory granule membrane major glycoprotein GP2</fullName>
    </submittedName>
</protein>
<evidence type="ECO:0000313" key="6">
    <source>
        <dbReference type="RefSeq" id="XP_018101947.2"/>
    </source>
</evidence>
<name>A0A8J0UDB3_XENLA</name>
<keyword evidence="2" id="KW-1015">Disulfide bond</keyword>
<proteinExistence type="predicted"/>
<dbReference type="PANTHER" id="PTHR14002:SF61">
    <property type="entry name" value="UROMODULIN"/>
    <property type="match status" value="1"/>
</dbReference>
<dbReference type="PROSITE" id="PS51034">
    <property type="entry name" value="ZP_2"/>
    <property type="match status" value="1"/>
</dbReference>
<dbReference type="InterPro" id="IPR042235">
    <property type="entry name" value="ZP-C_dom"/>
</dbReference>
<dbReference type="Proteomes" id="UP000186698">
    <property type="component" value="Chromosome 2L"/>
</dbReference>
<organism evidence="5 6">
    <name type="scientific">Xenopus laevis</name>
    <name type="common">African clawed frog</name>
    <dbReference type="NCBI Taxonomy" id="8355"/>
    <lineage>
        <taxon>Eukaryota</taxon>
        <taxon>Metazoa</taxon>
        <taxon>Chordata</taxon>
        <taxon>Craniata</taxon>
        <taxon>Vertebrata</taxon>
        <taxon>Euteleostomi</taxon>
        <taxon>Amphibia</taxon>
        <taxon>Batrachia</taxon>
        <taxon>Anura</taxon>
        <taxon>Pipoidea</taxon>
        <taxon>Pipidae</taxon>
        <taxon>Xenopodinae</taxon>
        <taxon>Xenopus</taxon>
        <taxon>Xenopus</taxon>
    </lineage>
</organism>
<sequence length="436" mass="47192">MWLLGTAVLLAVLAGAGSDPSCYGGINKDPLSCSTCDGVCSVDTGCICKNSTKLCVPEVNTCLMNSSACCLPDLSWQPQLACCTVDPYCLSSCLSDEVCKYVNHRPTCSANETFYRSRNYKLTNITRIIECRASNMTMSVGKNLLEFLNYKPSASSLLQPNCTKAVEDIVQGQRVYSFTAPCKIDKCVNTIEKNTSHVTFRNTLLIPASSDSGIVTVNDLSLDFSCTYALNLQSSLLTVFKPVMSSANLNTGNSESKAETTIAAYINPSYTEPLQQEDQQQLSMGSTIYFGVSTNFYDSDFVLRVETCFASPTDDSTSPTKVMLLENGCSSDLGQYIQVFDNGKTKEVRFSLVSFAIQGYDTIYIFCGARLCLNSTGTCSGCLKTRAVIEDTVQLGLGPFSFIGDSSSSGSSTVMSVAFLAASMLAFIFCEINWTI</sequence>
<dbReference type="AlphaFoldDB" id="A0A8J0UDB3"/>
<dbReference type="PANTHER" id="PTHR14002">
    <property type="entry name" value="ENDOGLIN/TGF-BETA RECEPTOR TYPE III"/>
    <property type="match status" value="1"/>
</dbReference>
<dbReference type="InterPro" id="IPR055355">
    <property type="entry name" value="ZP-C"/>
</dbReference>
<dbReference type="CTD" id="108708112"/>
<dbReference type="GeneID" id="108708112"/>
<gene>
    <name evidence="6" type="primary">LOC108708112</name>
</gene>
<dbReference type="GO" id="GO:0009986">
    <property type="term" value="C:cell surface"/>
    <property type="evidence" value="ECO:0000318"/>
    <property type="project" value="GO_Central"/>
</dbReference>
<dbReference type="Pfam" id="PF00100">
    <property type="entry name" value="Zona_pellucida"/>
    <property type="match status" value="1"/>
</dbReference>
<dbReference type="OrthoDB" id="9987373at2759"/>
<keyword evidence="1 3" id="KW-0732">Signal</keyword>
<reference evidence="6" key="1">
    <citation type="submission" date="2025-08" db="UniProtKB">
        <authorList>
            <consortium name="RefSeq"/>
        </authorList>
    </citation>
    <scope>IDENTIFICATION</scope>
    <source>
        <strain evidence="6">J_2021</strain>
        <tissue evidence="6">Erythrocytes</tissue>
    </source>
</reference>
<dbReference type="GO" id="GO:1990266">
    <property type="term" value="P:neutrophil migration"/>
    <property type="evidence" value="ECO:0000318"/>
    <property type="project" value="GO_Central"/>
</dbReference>
<evidence type="ECO:0000259" key="4">
    <source>
        <dbReference type="PROSITE" id="PS51034"/>
    </source>
</evidence>
<dbReference type="InterPro" id="IPR001507">
    <property type="entry name" value="ZP_dom"/>
</dbReference>
<dbReference type="GO" id="GO:0016324">
    <property type="term" value="C:apical plasma membrane"/>
    <property type="evidence" value="ECO:0000318"/>
    <property type="project" value="GO_Central"/>
</dbReference>
<evidence type="ECO:0000256" key="1">
    <source>
        <dbReference type="ARBA" id="ARBA00022729"/>
    </source>
</evidence>
<feature type="domain" description="ZP" evidence="4">
    <location>
        <begin position="130"/>
        <end position="389"/>
    </location>
</feature>
<feature type="chain" id="PRO_5035212969" evidence="3">
    <location>
        <begin position="19"/>
        <end position="436"/>
    </location>
</feature>
<accession>A0A8J0UDB3</accession>
<dbReference type="KEGG" id="xla:108708112"/>
<dbReference type="SMART" id="SM00241">
    <property type="entry name" value="ZP"/>
    <property type="match status" value="1"/>
</dbReference>
<feature type="signal peptide" evidence="3">
    <location>
        <begin position="1"/>
        <end position="18"/>
    </location>
</feature>
<dbReference type="Gene3D" id="2.60.40.4100">
    <property type="entry name" value="Zona pellucida, ZP-C domain"/>
    <property type="match status" value="1"/>
</dbReference>
<keyword evidence="5" id="KW-1185">Reference proteome</keyword>
<dbReference type="RefSeq" id="XP_018101947.2">
    <property type="nucleotide sequence ID" value="XM_018246458.2"/>
</dbReference>
<evidence type="ECO:0000313" key="5">
    <source>
        <dbReference type="Proteomes" id="UP000186698"/>
    </source>
</evidence>